<evidence type="ECO:0000313" key="3">
    <source>
        <dbReference type="Proteomes" id="UP000193006"/>
    </source>
</evidence>
<feature type="transmembrane region" description="Helical" evidence="1">
    <location>
        <begin position="36"/>
        <end position="53"/>
    </location>
</feature>
<accession>A0A1X9MAD6</accession>
<feature type="transmembrane region" description="Helical" evidence="1">
    <location>
        <begin position="6"/>
        <end position="24"/>
    </location>
</feature>
<proteinExistence type="predicted"/>
<dbReference type="Pfam" id="PF13789">
    <property type="entry name" value="DUF4181"/>
    <property type="match status" value="1"/>
</dbReference>
<keyword evidence="1" id="KW-0812">Transmembrane</keyword>
<reference evidence="2 3" key="1">
    <citation type="submission" date="2017-04" db="EMBL/GenBank/DDBJ databases">
        <title>Bacillus krulwichiae AM31D Genome sequencing and assembly.</title>
        <authorList>
            <person name="Krulwich T.A."/>
            <person name="Anastor L."/>
            <person name="Ehrlich R."/>
            <person name="Ehrlich G.D."/>
            <person name="Janto B."/>
        </authorList>
    </citation>
    <scope>NUCLEOTIDE SEQUENCE [LARGE SCALE GENOMIC DNA]</scope>
    <source>
        <strain evidence="2 3">AM31D</strain>
    </source>
</reference>
<evidence type="ECO:0000256" key="1">
    <source>
        <dbReference type="SAM" id="Phobius"/>
    </source>
</evidence>
<feature type="transmembrane region" description="Helical" evidence="1">
    <location>
        <begin position="59"/>
        <end position="79"/>
    </location>
</feature>
<protein>
    <recommendedName>
        <fullName evidence="4">DUF4181 domain-containing protein</fullName>
    </recommendedName>
</protein>
<keyword evidence="1" id="KW-1133">Transmembrane helix</keyword>
<sequence length="112" mass="13282">MGYILIVSIFVLAVSTHLWVRGKLQTAKRGWYKHQHKVFHAIFYALLSLFLITSLLLEVIGFLLAFSLLGAFTNLLFGFEKWKYEKQKKQYVHYLLDSFFWLLISITIYLFI</sequence>
<dbReference type="RefSeq" id="WP_066154358.1">
    <property type="nucleotide sequence ID" value="NZ_CP020814.1"/>
</dbReference>
<dbReference type="AlphaFoldDB" id="A0A1X9MAD6"/>
<name>A0A1X9MAD6_9BACI</name>
<evidence type="ECO:0000313" key="2">
    <source>
        <dbReference type="EMBL" id="ARK29614.1"/>
    </source>
</evidence>
<dbReference type="STRING" id="199441.BkAM31D_06925"/>
<keyword evidence="1" id="KW-0472">Membrane</keyword>
<gene>
    <name evidence="2" type="ORF">BkAM31D_06925</name>
</gene>
<feature type="transmembrane region" description="Helical" evidence="1">
    <location>
        <begin position="91"/>
        <end position="111"/>
    </location>
</feature>
<organism evidence="2 3">
    <name type="scientific">Halalkalibacter krulwichiae</name>
    <dbReference type="NCBI Taxonomy" id="199441"/>
    <lineage>
        <taxon>Bacteria</taxon>
        <taxon>Bacillati</taxon>
        <taxon>Bacillota</taxon>
        <taxon>Bacilli</taxon>
        <taxon>Bacillales</taxon>
        <taxon>Bacillaceae</taxon>
        <taxon>Halalkalibacter</taxon>
    </lineage>
</organism>
<dbReference type="InterPro" id="IPR025441">
    <property type="entry name" value="DUF4181"/>
</dbReference>
<evidence type="ECO:0008006" key="4">
    <source>
        <dbReference type="Google" id="ProtNLM"/>
    </source>
</evidence>
<keyword evidence="3" id="KW-1185">Reference proteome</keyword>
<dbReference type="Proteomes" id="UP000193006">
    <property type="component" value="Chromosome"/>
</dbReference>
<dbReference type="EMBL" id="CP020814">
    <property type="protein sequence ID" value="ARK29614.1"/>
    <property type="molecule type" value="Genomic_DNA"/>
</dbReference>
<dbReference type="KEGG" id="bkw:BkAM31D_06925"/>